<protein>
    <submittedName>
        <fullName evidence="1">Uncharacterized protein</fullName>
    </submittedName>
</protein>
<accession>A0A654C2Z7</accession>
<evidence type="ECO:0000313" key="2">
    <source>
        <dbReference type="Proteomes" id="UP000437562"/>
    </source>
</evidence>
<organism evidence="1 2">
    <name type="scientific">Bacillus mycoides</name>
    <dbReference type="NCBI Taxonomy" id="1405"/>
    <lineage>
        <taxon>Bacteria</taxon>
        <taxon>Bacillati</taxon>
        <taxon>Bacillota</taxon>
        <taxon>Bacilli</taxon>
        <taxon>Bacillales</taxon>
        <taxon>Bacillaceae</taxon>
        <taxon>Bacillus</taxon>
        <taxon>Bacillus cereus group</taxon>
    </lineage>
</organism>
<gene>
    <name evidence="1" type="ORF">BACI71_90125</name>
</gene>
<dbReference type="Proteomes" id="UP000437562">
    <property type="component" value="Unassembled WGS sequence"/>
</dbReference>
<dbReference type="EMBL" id="CABWMC010000034">
    <property type="protein sequence ID" value="VXC87553.1"/>
    <property type="molecule type" value="Genomic_DNA"/>
</dbReference>
<evidence type="ECO:0000313" key="1">
    <source>
        <dbReference type="EMBL" id="VXC87553.1"/>
    </source>
</evidence>
<dbReference type="AlphaFoldDB" id="A0A654C2Z7"/>
<sequence length="45" mass="5380">MVVSRLKHYKVLFALLISLNDYFVSVNHKEKAFTNRIYTDFINCK</sequence>
<reference evidence="1 2" key="1">
    <citation type="submission" date="2019-10" db="EMBL/GenBank/DDBJ databases">
        <authorList>
            <person name="Karimi E."/>
        </authorList>
    </citation>
    <scope>NUCLEOTIDE SEQUENCE [LARGE SCALE GENOMIC DNA]</scope>
    <source>
        <strain evidence="1">Bacillus sp. 71</strain>
    </source>
</reference>
<proteinExistence type="predicted"/>
<name>A0A654C2Z7_BACMY</name>